<dbReference type="EMBL" id="JARJCM010000099">
    <property type="protein sequence ID" value="KAJ7029616.1"/>
    <property type="molecule type" value="Genomic_DNA"/>
</dbReference>
<feature type="domain" description="CxC2-like cysteine cluster KDZ transposase-associated" evidence="2">
    <location>
        <begin position="73"/>
        <end position="187"/>
    </location>
</feature>
<dbReference type="PANTHER" id="PTHR33096:SF1">
    <property type="entry name" value="CXC1-LIKE CYSTEINE CLUSTER ASSOCIATED WITH KDZ TRANSPOSASES DOMAIN-CONTAINING PROTEIN"/>
    <property type="match status" value="1"/>
</dbReference>
<dbReference type="InterPro" id="IPR041457">
    <property type="entry name" value="CxC2_KDZ-assoc"/>
</dbReference>
<dbReference type="Pfam" id="PF18758">
    <property type="entry name" value="KDZ"/>
    <property type="match status" value="1"/>
</dbReference>
<feature type="compositionally biased region" description="Acidic residues" evidence="1">
    <location>
        <begin position="1002"/>
        <end position="1013"/>
    </location>
</feature>
<gene>
    <name evidence="3" type="ORF">C8F04DRAFT_1211905</name>
</gene>
<dbReference type="Pfam" id="PF18803">
    <property type="entry name" value="CxC2"/>
    <property type="match status" value="1"/>
</dbReference>
<dbReference type="InterPro" id="IPR040521">
    <property type="entry name" value="KDZ"/>
</dbReference>
<reference evidence="3" key="1">
    <citation type="submission" date="2023-03" db="EMBL/GenBank/DDBJ databases">
        <title>Massive genome expansion in bonnet fungi (Mycena s.s.) driven by repeated elements and novel gene families across ecological guilds.</title>
        <authorList>
            <consortium name="Lawrence Berkeley National Laboratory"/>
            <person name="Harder C.B."/>
            <person name="Miyauchi S."/>
            <person name="Viragh M."/>
            <person name="Kuo A."/>
            <person name="Thoen E."/>
            <person name="Andreopoulos B."/>
            <person name="Lu D."/>
            <person name="Skrede I."/>
            <person name="Drula E."/>
            <person name="Henrissat B."/>
            <person name="Morin E."/>
            <person name="Kohler A."/>
            <person name="Barry K."/>
            <person name="LaButti K."/>
            <person name="Morin E."/>
            <person name="Salamov A."/>
            <person name="Lipzen A."/>
            <person name="Mereny Z."/>
            <person name="Hegedus B."/>
            <person name="Baldrian P."/>
            <person name="Stursova M."/>
            <person name="Weitz H."/>
            <person name="Taylor A."/>
            <person name="Grigoriev I.V."/>
            <person name="Nagy L.G."/>
            <person name="Martin F."/>
            <person name="Kauserud H."/>
        </authorList>
    </citation>
    <scope>NUCLEOTIDE SEQUENCE</scope>
    <source>
        <strain evidence="3">CBHHK200</strain>
    </source>
</reference>
<evidence type="ECO:0000313" key="3">
    <source>
        <dbReference type="EMBL" id="KAJ7029616.1"/>
    </source>
</evidence>
<comment type="caution">
    <text evidence="3">The sequence shown here is derived from an EMBL/GenBank/DDBJ whole genome shotgun (WGS) entry which is preliminary data.</text>
</comment>
<name>A0AAD6WZV1_9AGAR</name>
<evidence type="ECO:0000256" key="1">
    <source>
        <dbReference type="SAM" id="MobiDB-lite"/>
    </source>
</evidence>
<proteinExistence type="predicted"/>
<sequence>MYLDQLIQLEGRGEYQVDGRCIICGVAPGEYRCRDCFTDDLYCKECIVVAHRDIPLHGVEKMWNDGKFDRTTLKALGLRIQLGHGKPNKARLRQGRCANPQRAVDDDFVVIDVHGIHEVALDFCACETAQPHDIQLLRARWYPCTGKHPRTAATFKVLRRFHLTTLESHCAVKGFYMSIARESDNTGTVPVRDRYDELLRMTREWRHLEMLKRAARGHDPAGVEATQAGECALLCPACPQPGKNLPPDWKEAPKSRRFLYALFLALDANFRMRRKKVSSEEKDPSLGDGWSFYCEIAPYYSYLAKNWKQKQERSTCVAHDAVDKPDRESRGTASSGIATVDCARHNMKRPNSVGDLQLGERYINMDYIFFIGLAGSEISELFVSYDIACQWHKNIWERMKTFDREVRFVRGKKFCVFLIPKFHLPAHIEACNILFSFHLTRYVGMTDGEAPERGWSMLNPLASSTMEMGPGMRRDTINDAFNDMNHKKILGLGKAMLDKLGDCVPELITASTELEELETSLRNLGAGATLEEWRVEMEAWEDDAKNPNPFASKSERKRVADVRRELAEEVQKDMERAMEVDDDEDAAEDDDDKVVVAEEMHATEWIGMGVQLEELHEGNKLRRKLLTWMDAQALFIPHVAVLRAEEDRERKRISATQVQPGVQVQHMTLWLPSAIIDRVPCDEELYEYEFRLREAQAHEALDDIRHQLLLRTHLYKYKDRFVRGVKANSRSQTKIEGVEERTRRATERYRVAWRALKGLGRHMGRSGWERTLRPLLTEDVRGMPRALFQDPERKKLLMKKGPAAREKAKQARDEAKARMSWIWRGPGVEEEEGGMNEALRIEWAKTRARFLRQCEQLDLLEEEMRRILQFLRWRADWWEQRAGQRPQAPEDDADRVPGVAYAPKHTAYAEGNAAYAKRQAEILRTRAQQFEEMWADAADFIEMGRTAIGKGDADADTADAADAADDMMVDSEAGDEQPIRPRPHPRPATVVESVAEQSQDREEGDADEGEFFL</sequence>
<evidence type="ECO:0000313" key="4">
    <source>
        <dbReference type="Proteomes" id="UP001218188"/>
    </source>
</evidence>
<dbReference type="AlphaFoldDB" id="A0AAD6WZV1"/>
<dbReference type="Proteomes" id="UP001218188">
    <property type="component" value="Unassembled WGS sequence"/>
</dbReference>
<organism evidence="3 4">
    <name type="scientific">Mycena alexandri</name>
    <dbReference type="NCBI Taxonomy" id="1745969"/>
    <lineage>
        <taxon>Eukaryota</taxon>
        <taxon>Fungi</taxon>
        <taxon>Dikarya</taxon>
        <taxon>Basidiomycota</taxon>
        <taxon>Agaricomycotina</taxon>
        <taxon>Agaricomycetes</taxon>
        <taxon>Agaricomycetidae</taxon>
        <taxon>Agaricales</taxon>
        <taxon>Marasmiineae</taxon>
        <taxon>Mycenaceae</taxon>
        <taxon>Mycena</taxon>
    </lineage>
</organism>
<keyword evidence="4" id="KW-1185">Reference proteome</keyword>
<protein>
    <recommendedName>
        <fullName evidence="2">CxC2-like cysteine cluster KDZ transposase-associated domain-containing protein</fullName>
    </recommendedName>
</protein>
<dbReference type="PANTHER" id="PTHR33096">
    <property type="entry name" value="CXC2 DOMAIN-CONTAINING PROTEIN"/>
    <property type="match status" value="1"/>
</dbReference>
<accession>A0AAD6WZV1</accession>
<evidence type="ECO:0000259" key="2">
    <source>
        <dbReference type="Pfam" id="PF18803"/>
    </source>
</evidence>
<feature type="region of interest" description="Disordered" evidence="1">
    <location>
        <begin position="968"/>
        <end position="1013"/>
    </location>
</feature>